<dbReference type="AlphaFoldDB" id="A0A6G4H498"/>
<dbReference type="EMBL" id="SXDO01000013">
    <property type="protein sequence ID" value="NFU28466.1"/>
    <property type="molecule type" value="Genomic_DNA"/>
</dbReference>
<dbReference type="RefSeq" id="WP_003384824.1">
    <property type="nucleotide sequence ID" value="NZ_JACBCC010000003.1"/>
</dbReference>
<gene>
    <name evidence="1" type="ORF">FDF81_09710</name>
</gene>
<sequence length="67" mass="7875">MTGKERYIKNVKAMGIEKFTRLCVDQFNCPSHIDFELCKYIDSSSSCFECWKNYIEKKIAPCQEPND</sequence>
<proteinExistence type="predicted"/>
<reference evidence="1" key="1">
    <citation type="submission" date="2019-04" db="EMBL/GenBank/DDBJ databases">
        <title>Genome sequencing of Clostridium botulinum Groups I-IV and Clostridium butyricum.</title>
        <authorList>
            <person name="Brunt J."/>
            <person name="Van Vliet A.H.M."/>
            <person name="Stringer S.C."/>
            <person name="Carter A.T."/>
            <person name="Peck M.W."/>
        </authorList>
    </citation>
    <scope>NUCLEOTIDE SEQUENCE</scope>
    <source>
        <strain evidence="1">IFR 16/362</strain>
    </source>
</reference>
<name>A0A6G4H498_CLOBO</name>
<evidence type="ECO:0000313" key="1">
    <source>
        <dbReference type="EMBL" id="NFU28466.1"/>
    </source>
</evidence>
<protein>
    <submittedName>
        <fullName evidence="1">Uncharacterized protein</fullName>
    </submittedName>
</protein>
<comment type="caution">
    <text evidence="1">The sequence shown here is derived from an EMBL/GenBank/DDBJ whole genome shotgun (WGS) entry which is preliminary data.</text>
</comment>
<accession>A0A6G4H498</accession>
<organism evidence="1">
    <name type="scientific">Clostridium botulinum</name>
    <dbReference type="NCBI Taxonomy" id="1491"/>
    <lineage>
        <taxon>Bacteria</taxon>
        <taxon>Bacillati</taxon>
        <taxon>Bacillota</taxon>
        <taxon>Clostridia</taxon>
        <taxon>Eubacteriales</taxon>
        <taxon>Clostridiaceae</taxon>
        <taxon>Clostridium</taxon>
    </lineage>
</organism>